<feature type="region of interest" description="Disordered" evidence="1">
    <location>
        <begin position="126"/>
        <end position="199"/>
    </location>
</feature>
<feature type="region of interest" description="Disordered" evidence="1">
    <location>
        <begin position="1"/>
        <end position="29"/>
    </location>
</feature>
<feature type="compositionally biased region" description="Polar residues" evidence="1">
    <location>
        <begin position="373"/>
        <end position="387"/>
    </location>
</feature>
<feature type="region of interest" description="Disordered" evidence="1">
    <location>
        <begin position="251"/>
        <end position="311"/>
    </location>
</feature>
<evidence type="ECO:0000313" key="2">
    <source>
        <dbReference type="EMBL" id="BAJ94146.1"/>
    </source>
</evidence>
<name>F2DGC5_HORVV</name>
<dbReference type="EMBL" id="AK362942">
    <property type="protein sequence ID" value="BAJ94146.1"/>
    <property type="molecule type" value="mRNA"/>
</dbReference>
<feature type="region of interest" description="Disordered" evidence="1">
    <location>
        <begin position="59"/>
        <end position="92"/>
    </location>
</feature>
<feature type="compositionally biased region" description="Low complexity" evidence="1">
    <location>
        <begin position="150"/>
        <end position="190"/>
    </location>
</feature>
<organism evidence="2">
    <name type="scientific">Hordeum vulgare subsp. vulgare</name>
    <name type="common">Domesticated barley</name>
    <dbReference type="NCBI Taxonomy" id="112509"/>
    <lineage>
        <taxon>Eukaryota</taxon>
        <taxon>Viridiplantae</taxon>
        <taxon>Streptophyta</taxon>
        <taxon>Embryophyta</taxon>
        <taxon>Tracheophyta</taxon>
        <taxon>Spermatophyta</taxon>
        <taxon>Magnoliopsida</taxon>
        <taxon>Liliopsida</taxon>
        <taxon>Poales</taxon>
        <taxon>Poaceae</taxon>
        <taxon>BOP clade</taxon>
        <taxon>Pooideae</taxon>
        <taxon>Triticodae</taxon>
        <taxon>Triticeae</taxon>
        <taxon>Hordeinae</taxon>
        <taxon>Hordeum</taxon>
    </lineage>
</organism>
<feature type="region of interest" description="Disordered" evidence="1">
    <location>
        <begin position="358"/>
        <end position="426"/>
    </location>
</feature>
<feature type="compositionally biased region" description="Polar residues" evidence="1">
    <location>
        <begin position="259"/>
        <end position="274"/>
    </location>
</feature>
<feature type="compositionally biased region" description="Low complexity" evidence="1">
    <location>
        <begin position="282"/>
        <end position="293"/>
    </location>
</feature>
<proteinExistence type="evidence at transcript level"/>
<evidence type="ECO:0000256" key="1">
    <source>
        <dbReference type="SAM" id="MobiDB-lite"/>
    </source>
</evidence>
<accession>F2DGC5</accession>
<dbReference type="AlphaFoldDB" id="F2DGC5"/>
<sequence>MYRNSAHINYLSKPSLPSPEHTGDSDSELLDALEQKRKQLDEEISKFKAIKEKEFRDFENELRTRCKRKRSRGSSTSSEPSPPVKHTSAGASHASVLNLLASAHNGSANGRVSLKTQKGIECVVGDKITRPAPLSKPTLSLDKLNISGETTPPTTTLGTPPTPTGFARPTISRSPSSSTSRLTTPPRSNSENPAVTTPTIDRFDSFAGVFTPAYLPLLESRDHTPVVRSPQPLPSQEEADAKQLQLINAESKRAAEQQPVKSQSLPRQSVSPTVVATKRTHSTPLLPSTSLPSALRNSNGKIRDGSVGGQSAIRKRKHVTFQLADSAIVNPSSSYEELPSPEPKNVGTSARGVIILKNGEEEEDTEGSKSFAIGSNGSPNRQVVQNTRNDDKSLSPNVSGERKNRLRSPAVSPLPSPSPSPTINGLVASAEESGFSGGLAASLDGGSGVGFFELDEELASPAFAEDRSFDSLRVETQDQAKVDEDLLLDEKQADIALSGDDIQVGSFAAGSVPINIIRHPTGSWIGSYGH</sequence>
<reference evidence="2" key="1">
    <citation type="journal article" date="2011" name="Plant Physiol.">
        <title>Comprehensive sequence analysis of 24,783 barley full-length cDNAs derived from 12 clone libraries.</title>
        <authorList>
            <person name="Matsumoto T."/>
            <person name="Tanaka T."/>
            <person name="Sakai H."/>
            <person name="Amano N."/>
            <person name="Kanamori H."/>
            <person name="Kurita K."/>
            <person name="Kikuta A."/>
            <person name="Kamiya K."/>
            <person name="Yamamoto M."/>
            <person name="Ikawa H."/>
            <person name="Fujii N."/>
            <person name="Hori K."/>
            <person name="Itoh T."/>
            <person name="Sato K."/>
        </authorList>
    </citation>
    <scope>NUCLEOTIDE SEQUENCE</scope>
    <source>
        <tissue evidence="2">Shoot and root</tissue>
    </source>
</reference>
<protein>
    <submittedName>
        <fullName evidence="2">Predicted protein</fullName>
    </submittedName>
</protein>